<name>A0AAP0G537_9ASPA</name>
<dbReference type="GO" id="GO:0035251">
    <property type="term" value="F:UDP-glucosyltransferase activity"/>
    <property type="evidence" value="ECO:0007669"/>
    <property type="project" value="TreeGrafter"/>
</dbReference>
<proteinExistence type="inferred from homology"/>
<accession>A0AAP0G537</accession>
<gene>
    <name evidence="3" type="primary">UGT73C5</name>
    <name evidence="3" type="ORF">KSP39_PZI011953</name>
</gene>
<dbReference type="SUPFAM" id="SSF53756">
    <property type="entry name" value="UDP-Glycosyltransferase/glycogen phosphorylase"/>
    <property type="match status" value="1"/>
</dbReference>
<dbReference type="CDD" id="cd03784">
    <property type="entry name" value="GT1_Gtf-like"/>
    <property type="match status" value="1"/>
</dbReference>
<comment type="caution">
    <text evidence="3">The sequence shown here is derived from an EMBL/GenBank/DDBJ whole genome shotgun (WGS) entry which is preliminary data.</text>
</comment>
<protein>
    <submittedName>
        <fullName evidence="3">UDP-glycosyltransferase 73C5</fullName>
    </submittedName>
</protein>
<comment type="similarity">
    <text evidence="1">Belongs to the UDP-glycosyltransferase family.</text>
</comment>
<dbReference type="Gene3D" id="3.40.50.2000">
    <property type="entry name" value="Glycogen Phosphorylase B"/>
    <property type="match status" value="2"/>
</dbReference>
<dbReference type="AlphaFoldDB" id="A0AAP0G537"/>
<reference evidence="3 4" key="1">
    <citation type="journal article" date="2022" name="Nat. Plants">
        <title>Genomes of leafy and leafless Platanthera orchids illuminate the evolution of mycoheterotrophy.</title>
        <authorList>
            <person name="Li M.H."/>
            <person name="Liu K.W."/>
            <person name="Li Z."/>
            <person name="Lu H.C."/>
            <person name="Ye Q.L."/>
            <person name="Zhang D."/>
            <person name="Wang J.Y."/>
            <person name="Li Y.F."/>
            <person name="Zhong Z.M."/>
            <person name="Liu X."/>
            <person name="Yu X."/>
            <person name="Liu D.K."/>
            <person name="Tu X.D."/>
            <person name="Liu B."/>
            <person name="Hao Y."/>
            <person name="Liao X.Y."/>
            <person name="Jiang Y.T."/>
            <person name="Sun W.H."/>
            <person name="Chen J."/>
            <person name="Chen Y.Q."/>
            <person name="Ai Y."/>
            <person name="Zhai J.W."/>
            <person name="Wu S.S."/>
            <person name="Zhou Z."/>
            <person name="Hsiao Y.Y."/>
            <person name="Wu W.L."/>
            <person name="Chen Y.Y."/>
            <person name="Lin Y.F."/>
            <person name="Hsu J.L."/>
            <person name="Li C.Y."/>
            <person name="Wang Z.W."/>
            <person name="Zhao X."/>
            <person name="Zhong W.Y."/>
            <person name="Ma X.K."/>
            <person name="Ma L."/>
            <person name="Huang J."/>
            <person name="Chen G.Z."/>
            <person name="Huang M.Z."/>
            <person name="Huang L."/>
            <person name="Peng D.H."/>
            <person name="Luo Y.B."/>
            <person name="Zou S.Q."/>
            <person name="Chen S.P."/>
            <person name="Lan S."/>
            <person name="Tsai W.C."/>
            <person name="Van de Peer Y."/>
            <person name="Liu Z.J."/>
        </authorList>
    </citation>
    <scope>NUCLEOTIDE SEQUENCE [LARGE SCALE GENOMIC DNA]</scope>
    <source>
        <strain evidence="3">Lor287</strain>
    </source>
</reference>
<evidence type="ECO:0000313" key="4">
    <source>
        <dbReference type="Proteomes" id="UP001418222"/>
    </source>
</evidence>
<dbReference type="Pfam" id="PF00201">
    <property type="entry name" value="UDPGT"/>
    <property type="match status" value="1"/>
</dbReference>
<dbReference type="FunFam" id="3.40.50.2000:FF:000047">
    <property type="entry name" value="Glycosyltransferase"/>
    <property type="match status" value="1"/>
</dbReference>
<evidence type="ECO:0000313" key="3">
    <source>
        <dbReference type="EMBL" id="KAK8937256.1"/>
    </source>
</evidence>
<evidence type="ECO:0000256" key="1">
    <source>
        <dbReference type="ARBA" id="ARBA00009995"/>
    </source>
</evidence>
<evidence type="ECO:0000256" key="2">
    <source>
        <dbReference type="ARBA" id="ARBA00022679"/>
    </source>
</evidence>
<keyword evidence="4" id="KW-1185">Reference proteome</keyword>
<dbReference type="EMBL" id="JBBWWQ010000010">
    <property type="protein sequence ID" value="KAK8937256.1"/>
    <property type="molecule type" value="Genomic_DNA"/>
</dbReference>
<sequence length="494" mass="54691">MDKAKLHLVVIPLLAQGHMIPMADLSLLLAARGARISLITTPLNAIRLRGVANVAADSGLPLRLVELPFPCADAGLPVGCENVDRIPREDLFTPFFKSLNLLAEPLKRYLRAEPPGPTCIIADQCMPWAIDVAGDLGLPRFVFQAPSCFFLLCTLNLARHNFYHSATNWREPFTVPELPDGVGRFQVTKLTAQRFFDWPGQDVVQRHVEKAEAAADGIVLNTFEALEPWCVQDYRRAAGKEVWPVGPVSGFHKDLAGKASRGSDGDYIYASGAAKWLEGRMQGSVVFVSFGSISLTRTRQMVEIGEGLEAMGRPFIWAVKQAEENEEARNWLSEFEERITERRGLVIRGWAPQAVILSHAAVGGFMTHCGWNSTLEAVAGRVVMVTWPHLVDQFLNERLAVDVLGIGVRVGVRWPAFHQWPEGDQGEVVVGREAVRTAVEKAMDGGKEGEERRRRVRELGDFAEKAMEEEGGSSFQNLNSFMEHAIKLTAQRSS</sequence>
<dbReference type="InterPro" id="IPR002213">
    <property type="entry name" value="UDP_glucos_trans"/>
</dbReference>
<dbReference type="PANTHER" id="PTHR48047">
    <property type="entry name" value="GLYCOSYLTRANSFERASE"/>
    <property type="match status" value="1"/>
</dbReference>
<organism evidence="3 4">
    <name type="scientific">Platanthera zijinensis</name>
    <dbReference type="NCBI Taxonomy" id="2320716"/>
    <lineage>
        <taxon>Eukaryota</taxon>
        <taxon>Viridiplantae</taxon>
        <taxon>Streptophyta</taxon>
        <taxon>Embryophyta</taxon>
        <taxon>Tracheophyta</taxon>
        <taxon>Spermatophyta</taxon>
        <taxon>Magnoliopsida</taxon>
        <taxon>Liliopsida</taxon>
        <taxon>Asparagales</taxon>
        <taxon>Orchidaceae</taxon>
        <taxon>Orchidoideae</taxon>
        <taxon>Orchideae</taxon>
        <taxon>Orchidinae</taxon>
        <taxon>Platanthera</taxon>
    </lineage>
</organism>
<keyword evidence="2" id="KW-0808">Transferase</keyword>
<dbReference type="PANTHER" id="PTHR48047:SF229">
    <property type="entry name" value="UDP-GLYCOSYLTRANSFERASE 73C3-RELATED"/>
    <property type="match status" value="1"/>
</dbReference>
<dbReference type="Proteomes" id="UP001418222">
    <property type="component" value="Unassembled WGS sequence"/>
</dbReference>